<dbReference type="InterPro" id="IPR036390">
    <property type="entry name" value="WH_DNA-bd_sf"/>
</dbReference>
<dbReference type="GO" id="GO:0000932">
    <property type="term" value="C:P-body"/>
    <property type="evidence" value="ECO:0007669"/>
    <property type="project" value="TreeGrafter"/>
</dbReference>
<dbReference type="InterPro" id="IPR024557">
    <property type="entry name" value="CNOT1_dom_4"/>
</dbReference>
<dbReference type="InterPro" id="IPR000717">
    <property type="entry name" value="PCI_dom"/>
</dbReference>
<dbReference type="InterPro" id="IPR032193">
    <property type="entry name" value="CNOT1_TTP_bind"/>
</dbReference>
<dbReference type="PANTHER" id="PTHR13162">
    <property type="entry name" value="CCR4-NOT TRANSCRIPTION COMPLEX"/>
    <property type="match status" value="1"/>
</dbReference>
<dbReference type="InterPro" id="IPR055454">
    <property type="entry name" value="CNOT1-like_NOT1_connector"/>
</dbReference>
<dbReference type="Pfam" id="PF16418">
    <property type="entry name" value="CNOT1_HEAT"/>
    <property type="match status" value="1"/>
</dbReference>
<dbReference type="Pfam" id="PF12842">
    <property type="entry name" value="DUF3819"/>
    <property type="match status" value="1"/>
</dbReference>
<organism evidence="12 13">
    <name type="scientific">Caenorhabditis auriculariae</name>
    <dbReference type="NCBI Taxonomy" id="2777116"/>
    <lineage>
        <taxon>Eukaryota</taxon>
        <taxon>Metazoa</taxon>
        <taxon>Ecdysozoa</taxon>
        <taxon>Nematoda</taxon>
        <taxon>Chromadorea</taxon>
        <taxon>Rhabditida</taxon>
        <taxon>Rhabditina</taxon>
        <taxon>Rhabditomorpha</taxon>
        <taxon>Rhabditoidea</taxon>
        <taxon>Rhabditidae</taxon>
        <taxon>Peloderinae</taxon>
        <taxon>Caenorhabditis</taxon>
    </lineage>
</organism>
<dbReference type="Gene3D" id="1.25.40.800">
    <property type="match status" value="1"/>
</dbReference>
<evidence type="ECO:0000256" key="9">
    <source>
        <dbReference type="ARBA" id="ARBA00062507"/>
    </source>
</evidence>
<comment type="similarity">
    <text evidence="2">Belongs to the proteasome subunit S9 family.</text>
</comment>
<dbReference type="Gene3D" id="1.25.40.840">
    <property type="entry name" value="CCR4-NOT transcription complex subunit 1 TTP binding domain"/>
    <property type="match status" value="1"/>
</dbReference>
<dbReference type="InterPro" id="IPR032194">
    <property type="entry name" value="CNOT1_HEAT"/>
</dbReference>
<keyword evidence="13" id="KW-1185">Reference proteome</keyword>
<comment type="similarity">
    <text evidence="8">Belongs to the CNOT1 family.</text>
</comment>
<dbReference type="Pfam" id="PF04054">
    <property type="entry name" value="Not1"/>
    <property type="match status" value="1"/>
</dbReference>
<keyword evidence="4" id="KW-0647">Proteasome</keyword>
<dbReference type="GO" id="GO:0060090">
    <property type="term" value="F:molecular adaptor activity"/>
    <property type="evidence" value="ECO:0007669"/>
    <property type="project" value="TreeGrafter"/>
</dbReference>
<dbReference type="InterPro" id="IPR040398">
    <property type="entry name" value="Not1"/>
</dbReference>
<evidence type="ECO:0000256" key="3">
    <source>
        <dbReference type="ARBA" id="ARBA00022491"/>
    </source>
</evidence>
<evidence type="ECO:0000256" key="10">
    <source>
        <dbReference type="SAM" id="MobiDB-lite"/>
    </source>
</evidence>
<dbReference type="SMART" id="SM00753">
    <property type="entry name" value="PAM"/>
    <property type="match status" value="1"/>
</dbReference>
<dbReference type="FunFam" id="1.25.40.180:FF:000012">
    <property type="entry name" value="Ccr4-Not transcription complex subunit"/>
    <property type="match status" value="1"/>
</dbReference>
<feature type="compositionally biased region" description="Low complexity" evidence="10">
    <location>
        <begin position="2268"/>
        <end position="2280"/>
    </location>
</feature>
<dbReference type="Pfam" id="PF01399">
    <property type="entry name" value="PCI"/>
    <property type="match status" value="1"/>
</dbReference>
<dbReference type="Gene3D" id="1.25.40.180">
    <property type="match status" value="1"/>
</dbReference>
<feature type="compositionally biased region" description="Low complexity" evidence="10">
    <location>
        <begin position="1112"/>
        <end position="1126"/>
    </location>
</feature>
<evidence type="ECO:0000256" key="8">
    <source>
        <dbReference type="ARBA" id="ARBA00025717"/>
    </source>
</evidence>
<feature type="compositionally biased region" description="Pro residues" evidence="10">
    <location>
        <begin position="1149"/>
        <end position="1165"/>
    </location>
</feature>
<accession>A0A8S1GZS9</accession>
<feature type="domain" description="PCI" evidence="11">
    <location>
        <begin position="221"/>
        <end position="390"/>
    </location>
</feature>
<evidence type="ECO:0000256" key="1">
    <source>
        <dbReference type="ARBA" id="ARBA00004123"/>
    </source>
</evidence>
<dbReference type="OrthoDB" id="1933107at2759"/>
<gene>
    <name evidence="12" type="ORF">CAUJ_LOCUS4333</name>
</gene>
<dbReference type="Pfam" id="PF18503">
    <property type="entry name" value="RPN6_C_helix"/>
    <property type="match status" value="1"/>
</dbReference>
<keyword evidence="7" id="KW-0539">Nucleus</keyword>
<evidence type="ECO:0000259" key="11">
    <source>
        <dbReference type="PROSITE" id="PS50250"/>
    </source>
</evidence>
<dbReference type="FunFam" id="1.25.40.800:FF:000001">
    <property type="entry name" value="CCR4-NOT transcription complex subunit 1"/>
    <property type="match status" value="1"/>
</dbReference>
<dbReference type="GO" id="GO:0000502">
    <property type="term" value="C:proteasome complex"/>
    <property type="evidence" value="ECO:0007669"/>
    <property type="project" value="UniProtKB-KW"/>
</dbReference>
<keyword evidence="3" id="KW-0678">Repressor</keyword>
<dbReference type="PANTHER" id="PTHR13162:SF8">
    <property type="entry name" value="CCR4-NOT TRANSCRIPTION COMPLEX SUBUNIT 1"/>
    <property type="match status" value="1"/>
</dbReference>
<dbReference type="SUPFAM" id="SSF46785">
    <property type="entry name" value="Winged helix' DNA-binding domain"/>
    <property type="match status" value="1"/>
</dbReference>
<keyword evidence="5" id="KW-0805">Transcription regulation</keyword>
<evidence type="ECO:0000313" key="12">
    <source>
        <dbReference type="EMBL" id="CAD6188414.1"/>
    </source>
</evidence>
<evidence type="ECO:0000256" key="7">
    <source>
        <dbReference type="ARBA" id="ARBA00023242"/>
    </source>
</evidence>
<dbReference type="InterPro" id="IPR032191">
    <property type="entry name" value="CNOT1_CAF1_bind"/>
</dbReference>
<dbReference type="GO" id="GO:0017148">
    <property type="term" value="P:negative regulation of translation"/>
    <property type="evidence" value="ECO:0007669"/>
    <property type="project" value="InterPro"/>
</dbReference>
<dbReference type="GO" id="GO:0030015">
    <property type="term" value="C:CCR4-NOT core complex"/>
    <property type="evidence" value="ECO:0007669"/>
    <property type="project" value="InterPro"/>
</dbReference>
<dbReference type="FunFam" id="1.25.40.790:FF:000001">
    <property type="entry name" value="Ccr4-not transcription complex subunit 1 isoform"/>
    <property type="match status" value="1"/>
</dbReference>
<dbReference type="Pfam" id="PF18055">
    <property type="entry name" value="RPN6_N"/>
    <property type="match status" value="1"/>
</dbReference>
<evidence type="ECO:0000256" key="2">
    <source>
        <dbReference type="ARBA" id="ARBA00007454"/>
    </source>
</evidence>
<dbReference type="GO" id="GO:0000289">
    <property type="term" value="P:nuclear-transcribed mRNA poly(A) tail shortening"/>
    <property type="evidence" value="ECO:0007669"/>
    <property type="project" value="UniProtKB-ARBA"/>
</dbReference>
<dbReference type="InterPro" id="IPR040780">
    <property type="entry name" value="Rpn6_C_helix"/>
</dbReference>
<dbReference type="SMART" id="SM00088">
    <property type="entry name" value="PINT"/>
    <property type="match status" value="1"/>
</dbReference>
<dbReference type="InterPro" id="IPR040773">
    <property type="entry name" value="Rpn6_N"/>
</dbReference>
<comment type="caution">
    <text evidence="12">The sequence shown here is derived from an EMBL/GenBank/DDBJ whole genome shotgun (WGS) entry which is preliminary data.</text>
</comment>
<name>A0A8S1GZS9_9PELO</name>
<feature type="region of interest" description="Disordered" evidence="10">
    <location>
        <begin position="1112"/>
        <end position="1185"/>
    </location>
</feature>
<comment type="subunit">
    <text evidence="9">Component of the lid subcomplex of the 19S proteasome regulatory particle complex (also named PA700 complex). The 26S proteasome consists of a 20S proteasome core and two 19S regulatory subunits.</text>
</comment>
<feature type="compositionally biased region" description="Polar residues" evidence="10">
    <location>
        <begin position="1797"/>
        <end position="1808"/>
    </location>
</feature>
<keyword evidence="6" id="KW-0804">Transcription</keyword>
<comment type="subcellular location">
    <subcellularLocation>
        <location evidence="1">Nucleus</location>
    </subcellularLocation>
</comment>
<sequence length="2840" mass="316890">MSGGTIMDTITSLPHQNDQNVIRHLTNFVKSPATDDADIKKKEESIMELGNMLAQSKQTEALRNMIEQTRPFLISLGKAKAAKLVRDLVDLCLMIDDQDGDIKVSLVKECIQWASEQNRTFLRQTLEARLVRLYNDLHRYTQALPLAADLIRELKKLDDKDVLVEVELEESKAFYHLSNVGRARASLTGARTTANAIYVNPRMQAALDLQSGILHAADEKDFKTAFSYFYEAFEGYDSVDEKSSALVALKYMLLCKVMLDLPDEVNSLLSAKLALKYSGPDIEAMKAIAVAAQKRSLADFNTAFGSYPQELQMDPVVRKHFNSLSEVMLEKDLCRLIEPYSFVQIDQIAQKIRIDRSKVEKKLSQMILDRKLSGSLDQGAGMLIVYDVSPPDAAYQSALDTLHAMGEVVDALYNTASNASGCGWARRWCRMPIGLVLGRCALAYVDELLAHSSVHRHKSLQFTFQRLLVVCGKSQPTVSTHVARIILAAYGFISVNTPAKKFVDEATATQLLSLIVLFSSEVKPGRSESEITGARYIFEAVCLEIVKRLSGADELQTATVLRNFLKKVSTSIEPSLSVVLLSQVAASPSISRFLEPLFAQFITQNGKCSLREGVVVEIIASYLNTDAIKHYKHLNSDPVSVITFLKTQGGAYAEFAQALVHSLCLLLRETGGLEIPPERPLDQSDKTVKPVRALMEDIAINALIAAFRYYGPACTESEDSIEEALGKFSVRSDLCTPRSIGLSLMYIIGDCNDNMLERPATEQGVQTVWNGKIFVKGINNINRFLVWSDILRELDFPSFRLERVSLIFLCDVISEASEEFPISFVYTPWKNSVAQLSFLLKIVENSDVFCLFNYEHTHVVQPSLNLKMLPDENDKSVANWCCLDLTNCLLTIANKDPNLHKNVMQIFDIGIAYCPDVVILALIQSPLAWTPFRMEIFKSILPKVVMQNLNAVPILNLAWNLDPAPLKQMHSIILNSLANLYVLDDQPRLTKLLDIAHELKPAGLSELLSLAGKHLPFVVDLACLASKRDYLKIEKWLDDKFRSHDEPVVAAVLSHIQRRYKRPALVTASAAVASGSSGDPLCTLLQFVNTRATPQLRQQFSTIFQVMKENSGRSSSVSSVGGRNSVQMPPVFGAGPPGQDARGMQRVPAYPPTNQQPPLNFPGPGPNQGGGHMLPPQASGAGMSLLMGMSPFGNSNRDLLKCVQPSAPPPPSMSPSNQMMRSTVSNVGIPPMPQRQNSSGSWHGAVARPTGPSTPNQHMDFRSQLPMPSGGSDFIPQRPGPIPLATPQHMNDDLSNINFAEDVQEEANSYFEKIYSPNGQMTVPDLIQMLKTFKTSNNTREQKVLACVVKNLFEEYRFFHEYPERELKTTAEVYGGIIREGIIGNVQFATAVRKVIESLQAEPGSMLWTFGLVALQHCRTKLSLYPKVCSMILSLENFSKFPQPLKDFVVAGVKGEQPPDAGRATPPVVWSANRPAVENKIGNVVPTNRTGNSVLSYTNVDTLVAATEKDGAEIAQPPESVVDKVSFLFNNLSHANLHAKKEEVVALIAEHGEPFTRWLAQYIVMKRVSIEQNFQPLYNIFVHAIDSRLLEQLIRRETFRNIRILLRTDKRTNAASNYSDRQVLKNLGMWLGSITIARNKPILLNELDLKSLLLEAYYKGQAELLYVVPFISKILLSCGKTTLFTPSCSWIKSILKVLAELHNEPDLKINLKFEIEVLCKELSVDLNSMQIDGILKDTEKLVRVTQQLCDVKALGRPDVPSPIPTQMRLPGETSSASPAIETKPSTPQPEGGEVATTGPNAPDQTSAPVTHFSYHDINVLSYDGLIPHVKIQAHLPLFHLHPHAKHLIRPAMTHAIKELIGPVTERALKIAMTVTENLIKKDFALDPDEKNIKLSAFHMMRAMTAGMAMITCRDPLASTMLGYLTQAFQTSLRSAAANPELQKQIEEAAQAITQDNVELSTNFIVKTACEKASAEIEKRLEPEYQKRITARRDGEPFRDEAALKLQARLPAAIAITAGTTEKSNLAVYEQFSSRICGFKPANEETNDATLRTNVEPVKDLEAIMVQLQHFIKEVDQATQSQPHIANKAFQAVCVIRDQLSNVVANPKENNALQSLISRSVEHLLHSYHLDVNSRNQFDLEWTRRLRDLFIGVMRLMCSQFAQPDLARRVTVALINIRSDYKWNMDGIEILLKQSLIQTALWDQHLAASMDGGGNIEAMLFAQKFVRALGGGDIQKLSAFPLTCEQLLKLQQMQSATRATIEPNPPSVESPVSLASAVDAAPAPPPPRTEDSDMTSKVEMILRDWIGLCYTPMAQRSPQEALSQMIQLMHEHGVLATDDKITQFFRLCVEMCVDVSVRMLKTDSQANANAFQAPVHQTTIVRQRCYYTLDAFVKLMALMIRHSDGTQSHNKINLLKKLLNIVVGVLHMDHEIRRNDFNAMPYHRILISLFNEITGPDPQHLLEPIAWSILEAFGQTLFALQPRRMPGFAFAWLDIVGHRNVIGRLLANTGIAETVDPVKTAATFTQLIICHLKFLAPFLRNIQLPKSIAILYKGTLRVLLVILHDFPELLCEYHYVICDTIPPNCVQLRNLVLSAYPRSMRLPDPFALNFKQVDSIPEMSVEPKSNLNMATIIPESIRVPLDEYLSNRVSVDFLSNLPTLLQVSNNPGSKYNTTVMNALVLYVGIRAIEALHERRQRISIHTIAHTAFMDIFQNLAVQLCTEGRYLLFNGIANQLRYPNAHTHYFSCVFLFLFLNSDCDAIQEQITRILFERLVALRPHPWGLLITFIELIKNPTYHFWKYEFTRCAPEIERLFQNVANTCAPPSTGVPIATAVQTTETKN</sequence>
<evidence type="ECO:0000256" key="4">
    <source>
        <dbReference type="ARBA" id="ARBA00022942"/>
    </source>
</evidence>
<dbReference type="GO" id="GO:0005634">
    <property type="term" value="C:nucleus"/>
    <property type="evidence" value="ECO:0007669"/>
    <property type="project" value="UniProtKB-SubCell"/>
</dbReference>
<dbReference type="Gene3D" id="1.25.40.570">
    <property type="match status" value="1"/>
</dbReference>
<dbReference type="Gene3D" id="1.25.40.790">
    <property type="match status" value="1"/>
</dbReference>
<proteinExistence type="inferred from homology"/>
<dbReference type="EMBL" id="CAJGYM010000008">
    <property type="protein sequence ID" value="CAD6188414.1"/>
    <property type="molecule type" value="Genomic_DNA"/>
</dbReference>
<dbReference type="InterPro" id="IPR038535">
    <property type="entry name" value="CNOT1_TTP_bind_sf"/>
</dbReference>
<evidence type="ECO:0000256" key="6">
    <source>
        <dbReference type="ARBA" id="ARBA00023163"/>
    </source>
</evidence>
<feature type="region of interest" description="Disordered" evidence="10">
    <location>
        <begin position="2257"/>
        <end position="2294"/>
    </location>
</feature>
<feature type="region of interest" description="Disordered" evidence="10">
    <location>
        <begin position="1757"/>
        <end position="1808"/>
    </location>
</feature>
<dbReference type="FunFam" id="1.25.40.570:FF:000016">
    <property type="entry name" value="26S proteasome regulatory subunit"/>
    <property type="match status" value="1"/>
</dbReference>
<dbReference type="Pfam" id="PF16415">
    <property type="entry name" value="CNOT1_CAF1_bind"/>
    <property type="match status" value="1"/>
</dbReference>
<dbReference type="Proteomes" id="UP000835052">
    <property type="component" value="Unassembled WGS sequence"/>
</dbReference>
<dbReference type="InterPro" id="IPR007196">
    <property type="entry name" value="CCR4-Not_Not1_C"/>
</dbReference>
<dbReference type="PROSITE" id="PS50250">
    <property type="entry name" value="PCI"/>
    <property type="match status" value="1"/>
</dbReference>
<protein>
    <recommendedName>
        <fullName evidence="11">PCI domain-containing protein</fullName>
    </recommendedName>
</protein>
<reference evidence="12" key="1">
    <citation type="submission" date="2020-10" db="EMBL/GenBank/DDBJ databases">
        <authorList>
            <person name="Kikuchi T."/>
        </authorList>
    </citation>
    <scope>NUCLEOTIDE SEQUENCE</scope>
    <source>
        <strain evidence="12">NKZ352</strain>
    </source>
</reference>
<evidence type="ECO:0000256" key="5">
    <source>
        <dbReference type="ARBA" id="ARBA00023015"/>
    </source>
</evidence>
<dbReference type="Pfam" id="PF16417">
    <property type="entry name" value="CNOT1_TTP_bind"/>
    <property type="match status" value="1"/>
</dbReference>
<dbReference type="Pfam" id="PF25097">
    <property type="entry name" value="ARM_Cnot1"/>
    <property type="match status" value="1"/>
</dbReference>
<evidence type="ECO:0000313" key="13">
    <source>
        <dbReference type="Proteomes" id="UP000835052"/>
    </source>
</evidence>